<feature type="transmembrane region" description="Helical" evidence="2">
    <location>
        <begin position="396"/>
        <end position="413"/>
    </location>
</feature>
<keyword evidence="2" id="KW-0472">Membrane</keyword>
<evidence type="ECO:0000256" key="2">
    <source>
        <dbReference type="SAM" id="Phobius"/>
    </source>
</evidence>
<dbReference type="InParanoid" id="A0A2P6NNE2"/>
<feature type="transmembrane region" description="Helical" evidence="2">
    <location>
        <begin position="96"/>
        <end position="112"/>
    </location>
</feature>
<keyword evidence="2" id="KW-0812">Transmembrane</keyword>
<reference evidence="3 4" key="1">
    <citation type="journal article" date="2018" name="Genome Biol. Evol.">
        <title>Multiple Roots of Fruiting Body Formation in Amoebozoa.</title>
        <authorList>
            <person name="Hillmann F."/>
            <person name="Forbes G."/>
            <person name="Novohradska S."/>
            <person name="Ferling I."/>
            <person name="Riege K."/>
            <person name="Groth M."/>
            <person name="Westermann M."/>
            <person name="Marz M."/>
            <person name="Spaller T."/>
            <person name="Winckler T."/>
            <person name="Schaap P."/>
            <person name="Glockner G."/>
        </authorList>
    </citation>
    <scope>NUCLEOTIDE SEQUENCE [LARGE SCALE GENOMIC DNA]</scope>
    <source>
        <strain evidence="3 4">Jena</strain>
    </source>
</reference>
<dbReference type="Proteomes" id="UP000241769">
    <property type="component" value="Unassembled WGS sequence"/>
</dbReference>
<evidence type="ECO:0000313" key="3">
    <source>
        <dbReference type="EMBL" id="PRP85467.1"/>
    </source>
</evidence>
<dbReference type="AlphaFoldDB" id="A0A2P6NNE2"/>
<sequence>MRSLKENEMKDNGRKPETAGANPTEIDACDSLGVNRTLIPFYAFVSCWDEIWKLQIPGNGQQPISIPYDFIPILGDKPTAAREAFSLYQQRQMQRLLTIIVLCLILCLEIQAQNTTSAPLPSCKLLNTGCSGRGVCQENGACRCFPGFVLPTVKRNGTLVKLRVYCNATISDGQPFMPPLIITLRTEIAVLNFVLLSLISYRLFLDFKLYGSKAHVITKISLIIIGLETLLLFINNAFDYWGTYGVLPPMCYFVFHALCDWLLIGVFCAIIFHWVNIYNSTVKSIRQQEMIKKINSTYSKPVSVEDIVRSVTFLRIFRLPYIAITGVTFIINLVRICVTPTWGSVDGYAIWYKFFNAWHLLLWGLFGIGFAVYGYRLMHVMPLAASKKIKRVTWKLCIVALLCTINALMMILLDSYQPVFSSLVPSVGLITRNFITFNVRTMVAAVVLDIHMPFTKMKTWFNGSAFSSTRNSSGKSGNIAQPQNFELATASTFETKV</sequence>
<feature type="compositionally biased region" description="Basic and acidic residues" evidence="1">
    <location>
        <begin position="1"/>
        <end position="17"/>
    </location>
</feature>
<feature type="transmembrane region" description="Helical" evidence="2">
    <location>
        <begin position="354"/>
        <end position="375"/>
    </location>
</feature>
<accession>A0A2P6NNE2</accession>
<evidence type="ECO:0000313" key="4">
    <source>
        <dbReference type="Proteomes" id="UP000241769"/>
    </source>
</evidence>
<keyword evidence="4" id="KW-1185">Reference proteome</keyword>
<name>A0A2P6NNE2_9EUKA</name>
<feature type="transmembrane region" description="Helical" evidence="2">
    <location>
        <begin position="216"/>
        <end position="234"/>
    </location>
</feature>
<feature type="region of interest" description="Disordered" evidence="1">
    <location>
        <begin position="1"/>
        <end position="22"/>
    </location>
</feature>
<comment type="caution">
    <text evidence="3">The sequence shown here is derived from an EMBL/GenBank/DDBJ whole genome shotgun (WGS) entry which is preliminary data.</text>
</comment>
<feature type="transmembrane region" description="Helical" evidence="2">
    <location>
        <begin position="319"/>
        <end position="342"/>
    </location>
</feature>
<feature type="transmembrane region" description="Helical" evidence="2">
    <location>
        <begin position="182"/>
        <end position="204"/>
    </location>
</feature>
<proteinExistence type="predicted"/>
<organism evidence="3 4">
    <name type="scientific">Planoprotostelium fungivorum</name>
    <dbReference type="NCBI Taxonomy" id="1890364"/>
    <lineage>
        <taxon>Eukaryota</taxon>
        <taxon>Amoebozoa</taxon>
        <taxon>Evosea</taxon>
        <taxon>Variosea</taxon>
        <taxon>Cavosteliida</taxon>
        <taxon>Cavosteliaceae</taxon>
        <taxon>Planoprotostelium</taxon>
    </lineage>
</organism>
<feature type="transmembrane region" description="Helical" evidence="2">
    <location>
        <begin position="433"/>
        <end position="452"/>
    </location>
</feature>
<protein>
    <submittedName>
        <fullName evidence="3">Uncharacterized protein</fullName>
    </submittedName>
</protein>
<evidence type="ECO:0000256" key="1">
    <source>
        <dbReference type="SAM" id="MobiDB-lite"/>
    </source>
</evidence>
<keyword evidence="2" id="KW-1133">Transmembrane helix</keyword>
<feature type="transmembrane region" description="Helical" evidence="2">
    <location>
        <begin position="254"/>
        <end position="277"/>
    </location>
</feature>
<dbReference type="EMBL" id="MDYQ01000044">
    <property type="protein sequence ID" value="PRP85467.1"/>
    <property type="molecule type" value="Genomic_DNA"/>
</dbReference>
<gene>
    <name evidence="3" type="ORF">PROFUN_06836</name>
</gene>